<reference evidence="1" key="1">
    <citation type="journal article" date="2019" name="Sci. Rep.">
        <title>Draft genome of Tanacetum cinerariifolium, the natural source of mosquito coil.</title>
        <authorList>
            <person name="Yamashiro T."/>
            <person name="Shiraishi A."/>
            <person name="Satake H."/>
            <person name="Nakayama K."/>
        </authorList>
    </citation>
    <scope>NUCLEOTIDE SEQUENCE</scope>
</reference>
<dbReference type="AlphaFoldDB" id="A0A699KI00"/>
<sequence>SEGDIIYLENLLTYDTIPSLLSKMFLDHDPKVLKDEPNDDDLNNSPFLLSSGSEDTIFDPGISAFLFLVLVASHRSGTFISFNVYPNIFNESPMEICSSTRFNPNITMIWGLPRIMKTPCSWFCPSVTRASILSIWESNILDLVN</sequence>
<evidence type="ECO:0000313" key="1">
    <source>
        <dbReference type="EMBL" id="GFA92276.1"/>
    </source>
</evidence>
<accession>A0A699KI00</accession>
<protein>
    <submittedName>
        <fullName evidence="1">Uncharacterized protein</fullName>
    </submittedName>
</protein>
<organism evidence="1">
    <name type="scientific">Tanacetum cinerariifolium</name>
    <name type="common">Dalmatian daisy</name>
    <name type="synonym">Chrysanthemum cinerariifolium</name>
    <dbReference type="NCBI Taxonomy" id="118510"/>
    <lineage>
        <taxon>Eukaryota</taxon>
        <taxon>Viridiplantae</taxon>
        <taxon>Streptophyta</taxon>
        <taxon>Embryophyta</taxon>
        <taxon>Tracheophyta</taxon>
        <taxon>Spermatophyta</taxon>
        <taxon>Magnoliopsida</taxon>
        <taxon>eudicotyledons</taxon>
        <taxon>Gunneridae</taxon>
        <taxon>Pentapetalae</taxon>
        <taxon>asterids</taxon>
        <taxon>campanulids</taxon>
        <taxon>Asterales</taxon>
        <taxon>Asteraceae</taxon>
        <taxon>Asteroideae</taxon>
        <taxon>Anthemideae</taxon>
        <taxon>Anthemidinae</taxon>
        <taxon>Tanacetum</taxon>
    </lineage>
</organism>
<comment type="caution">
    <text evidence="1">The sequence shown here is derived from an EMBL/GenBank/DDBJ whole genome shotgun (WGS) entry which is preliminary data.</text>
</comment>
<name>A0A699KI00_TANCI</name>
<gene>
    <name evidence="1" type="ORF">Tci_664248</name>
</gene>
<dbReference type="EMBL" id="BKCJ010514896">
    <property type="protein sequence ID" value="GFA92276.1"/>
    <property type="molecule type" value="Genomic_DNA"/>
</dbReference>
<proteinExistence type="predicted"/>
<feature type="non-terminal residue" evidence="1">
    <location>
        <position position="1"/>
    </location>
</feature>